<dbReference type="GO" id="GO:0032259">
    <property type="term" value="P:methylation"/>
    <property type="evidence" value="ECO:0007669"/>
    <property type="project" value="UniProtKB-KW"/>
</dbReference>
<dbReference type="RefSeq" id="WP_012823134.1">
    <property type="nucleotide sequence ID" value="NC_013422.1"/>
</dbReference>
<feature type="domain" description="Methyltransferase type 11" evidence="2">
    <location>
        <begin position="44"/>
        <end position="129"/>
    </location>
</feature>
<keyword evidence="1" id="KW-0812">Transmembrane</keyword>
<dbReference type="PANTHER" id="PTHR43591:SF24">
    <property type="entry name" value="2-METHOXY-6-POLYPRENYL-1,4-BENZOQUINOL METHYLASE, MITOCHONDRIAL"/>
    <property type="match status" value="1"/>
</dbReference>
<feature type="transmembrane region" description="Helical" evidence="1">
    <location>
        <begin position="199"/>
        <end position="221"/>
    </location>
</feature>
<reference evidence="3 4" key="1">
    <citation type="submission" date="2009-10" db="EMBL/GenBank/DDBJ databases">
        <title>Complete sequence of Halothiobacillus neapolitanus c2.</title>
        <authorList>
            <consortium name="US DOE Joint Genome Institute"/>
            <person name="Lucas S."/>
            <person name="Copeland A."/>
            <person name="Lapidus A."/>
            <person name="Glavina del Rio T."/>
            <person name="Tice H."/>
            <person name="Bruce D."/>
            <person name="Goodwin L."/>
            <person name="Pitluck S."/>
            <person name="Davenport K."/>
            <person name="Brettin T."/>
            <person name="Detter J.C."/>
            <person name="Han C."/>
            <person name="Tapia R."/>
            <person name="Larimer F."/>
            <person name="Land M."/>
            <person name="Hauser L."/>
            <person name="Kyrpides N."/>
            <person name="Mikhailova N."/>
            <person name="Kerfeld C."/>
            <person name="Cannon G."/>
            <person name="Heinhort S."/>
        </authorList>
    </citation>
    <scope>NUCLEOTIDE SEQUENCE [LARGE SCALE GENOMIC DNA]</scope>
    <source>
        <strain evidence="4">ATCC 23641 / c2</strain>
    </source>
</reference>
<sequence>MIAPKLRRLLGGLRQTPLHPQWLVFKDTRQQKQRIAKRIQGRLLDIGCGEKPLTPFLSAGVNYIGLDYPPTVAKGYSGKADVFGDGQRLPFADASFDCITILDVMEHLPNPEAAFGEMLRVLKPGGILISQTPFLYPLHDLPHDFQRWTGEGLSQFTQRHPADLIERHHHSKPLETAAILTNLALAKGMLDSLHAKHPGLLLLPLVILLVPIINLAGWAFARLLPDEGFMPLGYTAVFKKRA</sequence>
<gene>
    <name evidence="3" type="ordered locus">Hneap_0235</name>
</gene>
<protein>
    <submittedName>
        <fullName evidence="3">Methyltransferase type 11</fullName>
    </submittedName>
</protein>
<dbReference type="eggNOG" id="COG2226">
    <property type="taxonomic scope" value="Bacteria"/>
</dbReference>
<dbReference type="InterPro" id="IPR013216">
    <property type="entry name" value="Methyltransf_11"/>
</dbReference>
<dbReference type="SUPFAM" id="SSF53335">
    <property type="entry name" value="S-adenosyl-L-methionine-dependent methyltransferases"/>
    <property type="match status" value="1"/>
</dbReference>
<evidence type="ECO:0000313" key="3">
    <source>
        <dbReference type="EMBL" id="ACX95098.1"/>
    </source>
</evidence>
<dbReference type="EMBL" id="CP001801">
    <property type="protein sequence ID" value="ACX95098.1"/>
    <property type="molecule type" value="Genomic_DNA"/>
</dbReference>
<keyword evidence="3" id="KW-0808">Transferase</keyword>
<organism evidence="3 4">
    <name type="scientific">Halothiobacillus neapolitanus (strain ATCC 23641 / DSM 15147 / CIP 104769 / NCIMB 8539 / c2)</name>
    <name type="common">Thiobacillus neapolitanus</name>
    <dbReference type="NCBI Taxonomy" id="555778"/>
    <lineage>
        <taxon>Bacteria</taxon>
        <taxon>Pseudomonadati</taxon>
        <taxon>Pseudomonadota</taxon>
        <taxon>Gammaproteobacteria</taxon>
        <taxon>Chromatiales</taxon>
        <taxon>Halothiobacillaceae</taxon>
        <taxon>Halothiobacillus</taxon>
    </lineage>
</organism>
<name>D0KX84_HALNC</name>
<accession>D0KX84</accession>
<dbReference type="STRING" id="555778.Hneap_0235"/>
<proteinExistence type="predicted"/>
<dbReference type="Gene3D" id="3.40.50.150">
    <property type="entry name" value="Vaccinia Virus protein VP39"/>
    <property type="match status" value="1"/>
</dbReference>
<dbReference type="InterPro" id="IPR029063">
    <property type="entry name" value="SAM-dependent_MTases_sf"/>
</dbReference>
<dbReference type="AlphaFoldDB" id="D0KX84"/>
<keyword evidence="1" id="KW-0472">Membrane</keyword>
<evidence type="ECO:0000259" key="2">
    <source>
        <dbReference type="Pfam" id="PF08241"/>
    </source>
</evidence>
<dbReference type="KEGG" id="hna:Hneap_0235"/>
<dbReference type="GO" id="GO:0008757">
    <property type="term" value="F:S-adenosylmethionine-dependent methyltransferase activity"/>
    <property type="evidence" value="ECO:0007669"/>
    <property type="project" value="InterPro"/>
</dbReference>
<evidence type="ECO:0000313" key="4">
    <source>
        <dbReference type="Proteomes" id="UP000009102"/>
    </source>
</evidence>
<dbReference type="Proteomes" id="UP000009102">
    <property type="component" value="Chromosome"/>
</dbReference>
<evidence type="ECO:0000256" key="1">
    <source>
        <dbReference type="SAM" id="Phobius"/>
    </source>
</evidence>
<keyword evidence="3" id="KW-0489">Methyltransferase</keyword>
<dbReference type="CDD" id="cd02440">
    <property type="entry name" value="AdoMet_MTases"/>
    <property type="match status" value="1"/>
</dbReference>
<dbReference type="Pfam" id="PF08241">
    <property type="entry name" value="Methyltransf_11"/>
    <property type="match status" value="1"/>
</dbReference>
<dbReference type="HOGENOM" id="CLU_1145938_0_0_6"/>
<keyword evidence="1" id="KW-1133">Transmembrane helix</keyword>
<dbReference type="PANTHER" id="PTHR43591">
    <property type="entry name" value="METHYLTRANSFERASE"/>
    <property type="match status" value="1"/>
</dbReference>
<keyword evidence="4" id="KW-1185">Reference proteome</keyword>